<dbReference type="AlphaFoldDB" id="A0A149PD56"/>
<dbReference type="Gene3D" id="1.20.140.10">
    <property type="entry name" value="Butyryl-CoA Dehydrogenase, subunit A, domain 3"/>
    <property type="match status" value="1"/>
</dbReference>
<comment type="caution">
    <text evidence="7">The sequence shown here is derived from an EMBL/GenBank/DDBJ whole genome shotgun (WGS) entry which is preliminary data.</text>
</comment>
<evidence type="ECO:0000313" key="8">
    <source>
        <dbReference type="Proteomes" id="UP000075613"/>
    </source>
</evidence>
<dbReference type="Proteomes" id="UP000075613">
    <property type="component" value="Unassembled WGS sequence"/>
</dbReference>
<evidence type="ECO:0000313" key="7">
    <source>
        <dbReference type="EMBL" id="KXU82959.1"/>
    </source>
</evidence>
<dbReference type="InterPro" id="IPR036250">
    <property type="entry name" value="AcylCo_DH-like_C"/>
</dbReference>
<dbReference type="OrthoDB" id="7795946at2"/>
<dbReference type="RefSeq" id="WP_062134456.1">
    <property type="nucleotide sequence ID" value="NZ_LRBG01000038.1"/>
</dbReference>
<evidence type="ECO:0000256" key="1">
    <source>
        <dbReference type="ARBA" id="ARBA00001974"/>
    </source>
</evidence>
<dbReference type="PANTHER" id="PTHR43884:SF12">
    <property type="entry name" value="ISOVALERYL-COA DEHYDROGENASE, MITOCHONDRIAL-RELATED"/>
    <property type="match status" value="1"/>
</dbReference>
<feature type="domain" description="Acyl-CoA dehydrogenase/oxidase C-terminal" evidence="5">
    <location>
        <begin position="235"/>
        <end position="371"/>
    </location>
</feature>
<comment type="cofactor">
    <cofactor evidence="1">
        <name>FAD</name>
        <dbReference type="ChEBI" id="CHEBI:57692"/>
    </cofactor>
</comment>
<keyword evidence="4" id="KW-0274">FAD</keyword>
<gene>
    <name evidence="7" type="ORF">CI15_27955</name>
</gene>
<proteinExistence type="inferred from homology"/>
<accession>A0A149PD56</accession>
<keyword evidence="8" id="KW-1185">Reference proteome</keyword>
<dbReference type="SUPFAM" id="SSF56645">
    <property type="entry name" value="Acyl-CoA dehydrogenase NM domain-like"/>
    <property type="match status" value="1"/>
</dbReference>
<protein>
    <submittedName>
        <fullName evidence="7">Acyl-CoA dehydrogenase</fullName>
    </submittedName>
</protein>
<dbReference type="Gene3D" id="1.10.540.10">
    <property type="entry name" value="Acyl-CoA dehydrogenase/oxidase, N-terminal domain"/>
    <property type="match status" value="1"/>
</dbReference>
<reference evidence="7 8" key="1">
    <citation type="journal article" date="2015" name="Int. J. Syst. Evol. Microbiol.">
        <title>Burkholderia monticola sp. nov., isolated from mountain soil.</title>
        <authorList>
            <person name="Baek I."/>
            <person name="Seo B."/>
            <person name="Lee I."/>
            <person name="Yi H."/>
            <person name="Chun J."/>
        </authorList>
    </citation>
    <scope>NUCLEOTIDE SEQUENCE [LARGE SCALE GENOMIC DNA]</scope>
    <source>
        <strain evidence="7 8">JC2948</strain>
    </source>
</reference>
<evidence type="ECO:0000256" key="3">
    <source>
        <dbReference type="ARBA" id="ARBA00022630"/>
    </source>
</evidence>
<feature type="domain" description="Acyl-CoA dehydrogenase/oxidase N-terminal" evidence="6">
    <location>
        <begin position="7"/>
        <end position="119"/>
    </location>
</feature>
<dbReference type="InterPro" id="IPR013786">
    <property type="entry name" value="AcylCoA_DH/ox_N"/>
</dbReference>
<dbReference type="Pfam" id="PF02771">
    <property type="entry name" value="Acyl-CoA_dh_N"/>
    <property type="match status" value="1"/>
</dbReference>
<evidence type="ECO:0000259" key="6">
    <source>
        <dbReference type="Pfam" id="PF02771"/>
    </source>
</evidence>
<name>A0A149PD56_9BURK</name>
<dbReference type="InterPro" id="IPR046373">
    <property type="entry name" value="Acyl-CoA_Oxase/DH_mid-dom_sf"/>
</dbReference>
<dbReference type="STRING" id="1399968.CI15_27955"/>
<evidence type="ECO:0000259" key="5">
    <source>
        <dbReference type="Pfam" id="PF00441"/>
    </source>
</evidence>
<comment type="similarity">
    <text evidence="2">Belongs to the acyl-CoA dehydrogenase family.</text>
</comment>
<dbReference type="InterPro" id="IPR037069">
    <property type="entry name" value="AcylCoA_DH/ox_N_sf"/>
</dbReference>
<dbReference type="PANTHER" id="PTHR43884">
    <property type="entry name" value="ACYL-COA DEHYDROGENASE"/>
    <property type="match status" value="1"/>
</dbReference>
<dbReference type="GO" id="GO:0050660">
    <property type="term" value="F:flavin adenine dinucleotide binding"/>
    <property type="evidence" value="ECO:0007669"/>
    <property type="project" value="InterPro"/>
</dbReference>
<organism evidence="7 8">
    <name type="scientific">Paraburkholderia monticola</name>
    <dbReference type="NCBI Taxonomy" id="1399968"/>
    <lineage>
        <taxon>Bacteria</taxon>
        <taxon>Pseudomonadati</taxon>
        <taxon>Pseudomonadota</taxon>
        <taxon>Betaproteobacteria</taxon>
        <taxon>Burkholderiales</taxon>
        <taxon>Burkholderiaceae</taxon>
        <taxon>Paraburkholderia</taxon>
    </lineage>
</organism>
<evidence type="ECO:0000256" key="4">
    <source>
        <dbReference type="ARBA" id="ARBA00022827"/>
    </source>
</evidence>
<dbReference type="Pfam" id="PF00441">
    <property type="entry name" value="Acyl-CoA_dh_1"/>
    <property type="match status" value="1"/>
</dbReference>
<dbReference type="SUPFAM" id="SSF47203">
    <property type="entry name" value="Acyl-CoA dehydrogenase C-terminal domain-like"/>
    <property type="match status" value="1"/>
</dbReference>
<sequence>MSYRVPTEEQALAVESFRKFLLAEVRPVARTYRDRFIPKVTMRELTQRIAEFGLPGCTVPVEHGGMGWSYATQAMLFEELAACSFDIALCVMSNMGLAATLLDAAAELRERYLPETLAGRLFGANGLGERRLGSHGTEIAAARDRDHLMVNGAMTGIINGVYSDVFVCAVRTESGLSHLLIDREAHGYEAYRVDRVALDAQSTTQILIADARVPTTNLIGEEGEGLRDMAGLSARASMHVGVLAVGLMRVALDESIACATKNIGFGKVIASHQLMAAKLADMAISTDAARLMCQRAFSMRDAGVCCDLQASMALAFAADAAVRVCGDAARLHGASGMAHDFDVERLVRDAMTISIMGGAPEMLQLGIARALTGVAVFE</sequence>
<dbReference type="GO" id="GO:0003995">
    <property type="term" value="F:acyl-CoA dehydrogenase activity"/>
    <property type="evidence" value="ECO:0007669"/>
    <property type="project" value="TreeGrafter"/>
</dbReference>
<dbReference type="EMBL" id="LRBG01000038">
    <property type="protein sequence ID" value="KXU82959.1"/>
    <property type="molecule type" value="Genomic_DNA"/>
</dbReference>
<dbReference type="InterPro" id="IPR009100">
    <property type="entry name" value="AcylCoA_DH/oxidase_NM_dom_sf"/>
</dbReference>
<dbReference type="Gene3D" id="2.40.110.10">
    <property type="entry name" value="Butyryl-CoA Dehydrogenase, subunit A, domain 2"/>
    <property type="match status" value="1"/>
</dbReference>
<keyword evidence="3" id="KW-0285">Flavoprotein</keyword>
<dbReference type="InterPro" id="IPR009075">
    <property type="entry name" value="AcylCo_DH/oxidase_C"/>
</dbReference>
<evidence type="ECO:0000256" key="2">
    <source>
        <dbReference type="ARBA" id="ARBA00009347"/>
    </source>
</evidence>